<dbReference type="EC" id="2.7.-.-" evidence="4"/>
<dbReference type="PANTHER" id="PTHR12400:SF108">
    <property type="entry name" value="KINASE"/>
    <property type="match status" value="1"/>
</dbReference>
<comment type="caution">
    <text evidence="5">The sequence shown here is derived from an EMBL/GenBank/DDBJ whole genome shotgun (WGS) entry which is preliminary data.</text>
</comment>
<comment type="similarity">
    <text evidence="1 4">Belongs to the inositol phosphokinase (IPK) family.</text>
</comment>
<dbReference type="GO" id="GO:0008440">
    <property type="term" value="F:inositol-1,4,5-trisphosphate 3-kinase activity"/>
    <property type="evidence" value="ECO:0007669"/>
    <property type="project" value="TreeGrafter"/>
</dbReference>
<name>A0AAD5V551_9APHY</name>
<evidence type="ECO:0000313" key="6">
    <source>
        <dbReference type="Proteomes" id="UP001212997"/>
    </source>
</evidence>
<dbReference type="GO" id="GO:0032958">
    <property type="term" value="P:inositol phosphate biosynthetic process"/>
    <property type="evidence" value="ECO:0007669"/>
    <property type="project" value="InterPro"/>
</dbReference>
<dbReference type="Gene3D" id="3.30.470.160">
    <property type="entry name" value="Inositol polyphosphate kinase"/>
    <property type="match status" value="1"/>
</dbReference>
<evidence type="ECO:0000256" key="3">
    <source>
        <dbReference type="ARBA" id="ARBA00022777"/>
    </source>
</evidence>
<dbReference type="GO" id="GO:0000824">
    <property type="term" value="F:inositol-1,4,5,6-tetrakisphosphate 3-kinase activity"/>
    <property type="evidence" value="ECO:0007669"/>
    <property type="project" value="TreeGrafter"/>
</dbReference>
<accession>A0AAD5V551</accession>
<evidence type="ECO:0000256" key="4">
    <source>
        <dbReference type="RuleBase" id="RU363090"/>
    </source>
</evidence>
<evidence type="ECO:0000256" key="1">
    <source>
        <dbReference type="ARBA" id="ARBA00007374"/>
    </source>
</evidence>
<dbReference type="InterPro" id="IPR005522">
    <property type="entry name" value="IPK"/>
</dbReference>
<dbReference type="InterPro" id="IPR038286">
    <property type="entry name" value="IPK_sf"/>
</dbReference>
<dbReference type="GO" id="GO:0046854">
    <property type="term" value="P:phosphatidylinositol phosphate biosynthetic process"/>
    <property type="evidence" value="ECO:0007669"/>
    <property type="project" value="TreeGrafter"/>
</dbReference>
<dbReference type="SUPFAM" id="SSF56104">
    <property type="entry name" value="SAICAR synthase-like"/>
    <property type="match status" value="1"/>
</dbReference>
<evidence type="ECO:0000256" key="2">
    <source>
        <dbReference type="ARBA" id="ARBA00022679"/>
    </source>
</evidence>
<protein>
    <recommendedName>
        <fullName evidence="4">Kinase</fullName>
        <ecNumber evidence="4">2.7.-.-</ecNumber>
    </recommendedName>
</protein>
<sequence>MTVPHQQPLPTSRTLILLASQVGGHPGVLSSEDGKFVVKPTFDSEITFYEQLYSEPAFSALIPFIPRFHATIDLQADNYTLPTTPSHRRAIVIENLCYPFSKPNVVDIKLGTVLHDDNASIERRARRESVAQATTTSETGIRIIGFQVHDMSTGCPKKTDKVYGKSLKASELSEGFCLFFPVETSGFKSTDESHEYHAITSIPTSSTGIPSSLLMSILNQLKNSIGNIRDALLGSEVRMVGASLLIIYETDLERMKCLPKAKGPTRVVDPHNTLNKGSIQYPLPCTANLIDFVHTKVTPNEGHDRGVIKGLDTVLRLLDERLQQIRDLGNSSFS</sequence>
<dbReference type="Pfam" id="PF03770">
    <property type="entry name" value="IPK"/>
    <property type="match status" value="1"/>
</dbReference>
<keyword evidence="6" id="KW-1185">Reference proteome</keyword>
<dbReference type="Proteomes" id="UP001212997">
    <property type="component" value="Unassembled WGS sequence"/>
</dbReference>
<dbReference type="GO" id="GO:0005634">
    <property type="term" value="C:nucleus"/>
    <property type="evidence" value="ECO:0007669"/>
    <property type="project" value="TreeGrafter"/>
</dbReference>
<dbReference type="EMBL" id="JANAWD010000124">
    <property type="protein sequence ID" value="KAJ3486330.1"/>
    <property type="molecule type" value="Genomic_DNA"/>
</dbReference>
<keyword evidence="3 4" id="KW-0418">Kinase</keyword>
<dbReference type="GO" id="GO:0005737">
    <property type="term" value="C:cytoplasm"/>
    <property type="evidence" value="ECO:0007669"/>
    <property type="project" value="TreeGrafter"/>
</dbReference>
<dbReference type="PANTHER" id="PTHR12400">
    <property type="entry name" value="INOSITOL POLYPHOSPHATE KINASE"/>
    <property type="match status" value="1"/>
</dbReference>
<organism evidence="5 6">
    <name type="scientific">Meripilus lineatus</name>
    <dbReference type="NCBI Taxonomy" id="2056292"/>
    <lineage>
        <taxon>Eukaryota</taxon>
        <taxon>Fungi</taxon>
        <taxon>Dikarya</taxon>
        <taxon>Basidiomycota</taxon>
        <taxon>Agaricomycotina</taxon>
        <taxon>Agaricomycetes</taxon>
        <taxon>Polyporales</taxon>
        <taxon>Meripilaceae</taxon>
        <taxon>Meripilus</taxon>
    </lineage>
</organism>
<dbReference type="AlphaFoldDB" id="A0AAD5V551"/>
<reference evidence="5" key="1">
    <citation type="submission" date="2022-07" db="EMBL/GenBank/DDBJ databases">
        <title>Genome Sequence of Physisporinus lineatus.</title>
        <authorList>
            <person name="Buettner E."/>
        </authorList>
    </citation>
    <scope>NUCLEOTIDE SEQUENCE</scope>
    <source>
        <strain evidence="5">VT162</strain>
    </source>
</reference>
<evidence type="ECO:0000313" key="5">
    <source>
        <dbReference type="EMBL" id="KAJ3486330.1"/>
    </source>
</evidence>
<gene>
    <name evidence="5" type="ORF">NLI96_g4304</name>
</gene>
<keyword evidence="2 4" id="KW-0808">Transferase</keyword>
<proteinExistence type="inferred from homology"/>